<accession>A0A3R9XKD5</accession>
<name>A0A3R9XKD5_9RICK</name>
<dbReference type="AlphaFoldDB" id="A0A3R9XKD5"/>
<evidence type="ECO:0000313" key="1">
    <source>
        <dbReference type="EMBL" id="RST62579.1"/>
    </source>
</evidence>
<evidence type="ECO:0000313" key="2">
    <source>
        <dbReference type="Proteomes" id="UP000279470"/>
    </source>
</evidence>
<dbReference type="Proteomes" id="UP000279470">
    <property type="component" value="Unassembled WGS sequence"/>
</dbReference>
<sequence length="87" mass="10149">MVFHSSYTLADTDKDCDFANKQTLKIYNKCTAKYIEDVESGITSRMITGMSETTLCIKEHILFLFKEILFKGDKKSYTQLKRFCRIC</sequence>
<organism evidence="1 2">
    <name type="scientific">Candidatus Aquarickettsia rohweri</name>
    <dbReference type="NCBI Taxonomy" id="2602574"/>
    <lineage>
        <taxon>Bacteria</taxon>
        <taxon>Pseudomonadati</taxon>
        <taxon>Pseudomonadota</taxon>
        <taxon>Alphaproteobacteria</taxon>
        <taxon>Rickettsiales</taxon>
        <taxon>Candidatus Midichloriaceae</taxon>
        <taxon>Candidatus Aquarickettsia</taxon>
    </lineage>
</organism>
<comment type="caution">
    <text evidence="1">The sequence shown here is derived from an EMBL/GenBank/DDBJ whole genome shotgun (WGS) entry which is preliminary data.</text>
</comment>
<dbReference type="EMBL" id="RXFM01000101">
    <property type="protein sequence ID" value="RST62579.1"/>
    <property type="molecule type" value="Genomic_DNA"/>
</dbReference>
<keyword evidence="2" id="KW-1185">Reference proteome</keyword>
<protein>
    <submittedName>
        <fullName evidence="1">Uncharacterized protein</fullName>
    </submittedName>
</protein>
<reference evidence="2" key="1">
    <citation type="submission" date="2018-11" db="EMBL/GenBank/DDBJ databases">
        <title>Phylogenetic, genomic, and biogeographic characterization of a novel and ubiquitous marine invertebrate-associated Rickettsiales parasite, Candidatus Marinoinvertebrata rohwerii, gen. nov., sp. nov.</title>
        <authorList>
            <person name="Klinges J.G."/>
            <person name="Rosales S.M."/>
            <person name="Mcminds R."/>
            <person name="Shaver E.C."/>
            <person name="Shantz A."/>
            <person name="Peters E.C."/>
            <person name="Burkepile D.E."/>
            <person name="Silliman B.R."/>
            <person name="Vega Thurber R.L."/>
        </authorList>
    </citation>
    <scope>NUCLEOTIDE SEQUENCE [LARGE SCALE GENOMIC DNA]</scope>
    <source>
        <strain evidence="2">a_cerv_44</strain>
    </source>
</reference>
<proteinExistence type="predicted"/>
<gene>
    <name evidence="1" type="ORF">EIC27_06130</name>
</gene>
<dbReference type="RefSeq" id="WP_126045191.1">
    <property type="nucleotide sequence ID" value="NZ_RXFM01000101.1"/>
</dbReference>